<protein>
    <recommendedName>
        <fullName evidence="2">DUF11 domain-containing protein</fullName>
    </recommendedName>
</protein>
<organism evidence="3 4">
    <name type="scientific">Vandammella animalimorsus</name>
    <dbReference type="NCBI Taxonomy" id="2029117"/>
    <lineage>
        <taxon>Bacteria</taxon>
        <taxon>Pseudomonadati</taxon>
        <taxon>Pseudomonadota</taxon>
        <taxon>Betaproteobacteria</taxon>
        <taxon>Burkholderiales</taxon>
        <taxon>Comamonadaceae</taxon>
        <taxon>Vandammella</taxon>
    </lineage>
</organism>
<keyword evidence="1" id="KW-0472">Membrane</keyword>
<feature type="domain" description="DUF11" evidence="2">
    <location>
        <begin position="1530"/>
        <end position="1626"/>
    </location>
</feature>
<dbReference type="PANTHER" id="PTHR34819">
    <property type="entry name" value="LARGE CYSTEINE-RICH PERIPLASMIC PROTEIN OMCB"/>
    <property type="match status" value="1"/>
</dbReference>
<feature type="domain" description="DUF11" evidence="2">
    <location>
        <begin position="1803"/>
        <end position="1921"/>
    </location>
</feature>
<keyword evidence="1" id="KW-0812">Transmembrane</keyword>
<feature type="transmembrane region" description="Helical" evidence="1">
    <location>
        <begin position="1948"/>
        <end position="1965"/>
    </location>
</feature>
<comment type="caution">
    <text evidence="3">The sequence shown here is derived from an EMBL/GenBank/DDBJ whole genome shotgun (WGS) entry which is preliminary data.</text>
</comment>
<dbReference type="AntiFam" id="ANF00118">
    <property type="entry name" value="Shadow ORF (opposite ucp12)"/>
</dbReference>
<accession>A0A2A2T936</accession>
<evidence type="ECO:0000256" key="1">
    <source>
        <dbReference type="SAM" id="Phobius"/>
    </source>
</evidence>
<dbReference type="Proteomes" id="UP000217780">
    <property type="component" value="Unassembled WGS sequence"/>
</dbReference>
<gene>
    <name evidence="3" type="ORF">CLI92_00190</name>
</gene>
<keyword evidence="1" id="KW-1133">Transmembrane helix</keyword>
<dbReference type="Pfam" id="PF01345">
    <property type="entry name" value="DUF11"/>
    <property type="match status" value="3"/>
</dbReference>
<reference evidence="3 4" key="1">
    <citation type="submission" date="2017-08" db="EMBL/GenBank/DDBJ databases">
        <title>WGS of Clinical strains of the CDC Group NO-1 linked to zoonotic infections in humans.</title>
        <authorList>
            <person name="Bernier A.-M."/>
            <person name="Bernard K."/>
        </authorList>
    </citation>
    <scope>NUCLEOTIDE SEQUENCE [LARGE SCALE GENOMIC DNA]</scope>
    <source>
        <strain evidence="3 4">NML91-0035</strain>
    </source>
</reference>
<proteinExistence type="predicted"/>
<dbReference type="EMBL" id="NTBI01000001">
    <property type="protein sequence ID" value="PAX18311.1"/>
    <property type="molecule type" value="Genomic_DNA"/>
</dbReference>
<dbReference type="InterPro" id="IPR001434">
    <property type="entry name" value="OmcB-like_DUF11"/>
</dbReference>
<dbReference type="NCBIfam" id="TIGR01451">
    <property type="entry name" value="B_ant_repeat"/>
    <property type="match status" value="3"/>
</dbReference>
<evidence type="ECO:0000313" key="4">
    <source>
        <dbReference type="Proteomes" id="UP000217780"/>
    </source>
</evidence>
<feature type="domain" description="DUF11" evidence="2">
    <location>
        <begin position="1665"/>
        <end position="1770"/>
    </location>
</feature>
<name>A0A2A2T936_9BURK</name>
<dbReference type="InterPro" id="IPR051172">
    <property type="entry name" value="Chlamydia_OmcB"/>
</dbReference>
<evidence type="ECO:0000313" key="3">
    <source>
        <dbReference type="EMBL" id="PAX18311.1"/>
    </source>
</evidence>
<sequence length="1970" mass="204282">MVGLGLFVQRAVPHVLHRQGGGHHQHLLQGAARARLDQHARHARVQRQARHLAAHLGQLALLVHRAQLLQELVAIGDGALRGRFEKRELLHRAQAQRLHAQNHPGQRGAQDFRIGKARSGGKVRFLIQADGHAIGHAPRAPAALVGRGLADGLDQQLLDLAAIAVALDARRARIDHIAHARHGQRGFGHVGGQHHARRPAGLEHAVLLGLREARKQRQHGAVAAHRVVREVLVHVVGGLADLALAGQEHQNVPARAALPQLIDGIGNGGVQVRLAAFLERPPADFHRIGAARDVQHRRWPLGRGEMLGKALSIDGGGGDDELEIGPARQDLLEVAQQKIDVQAALVRLVDDERVVGLEQWVGLRLGQQDAIGHQLHARVGPQPVVEAHLVAHHLAQRRLQLLGNALGHAGGGNAPGLGVTNPLPAPPILAALAAPQPPTQRQGDLGQLRGLARAGLATDDDHLMRTQGALNLLPPRGHGQAVWEADVQRGRWCSGRVRCRGRRGGKAGARASGPGRARCGVGGGVGIHRGRIILQAAPATLRHIAPAPAPAHGQRRQATQSLMFQLCAFANNAAPSFQATGKPDILHVRNLLQQLQYFRGNFHMKRRSKHALRAIGVAAAWAAMAGVAQADTVLLGINLDPGSINGLTLEPHQIKVVIKNEPSLPGTATNAPVELQLPPNLGGLKLISSGAANCTTAPIDVPASSGGGHTVSWTIASLAPNASCEYVFEAAPLMVGSYAFAAQVATGPADSQQAGATDPVLVDSNRTVAVKAVALKVEKTIVQINGQPANPSADPDLAGIKAFEAGYDQPVRYQLRFTNASDVPLNLGELNDYWGDYEYPIGRGTRWLSHHRPVSSTTTNASCVVEHNTPQPPGTATQSVCPEVVDNDPNIADIELNGGQGTDLRPIEIRRPMSGVMLAAGETMVLEYDRTYQPSDCGESLLRNGIEWEVNKYSNSAQSMQVQWQGNGRGIDEVFLALPLGAQGACQAVELNLQATKKLVEINGQPVTGTGTQALPNPGPGAESTAVFEIKVTNGRTQTLEDYLARPNTPNDILFTLYDLYRTGNFGTAPSFHPNNSLQEQIKVESCTSSIPGKACALRNPTDHGFDPSNPNHGKDWGPIVSGSGSAMWDQIALGLDETVTLRLAVKYRHNPGTAAPVCRKNINTMVNALNVEAVKRQPEDAGIVFSGNIESDGAPADSPTGTHQTPLELLAELPLCVSMTAQKDAVITSAPHDVEFRLRFTNSTSANTGLISPVGSAVNPLKQVVLSDPLPASFTADANGVSCEVVKGNAVLPNPPVSAANIGANNEFKVTVPEIEDGAEIRCTIKGKDLTAGLHTNETRADVDPHNGAGTGPTYLDPFGFNASKDTYLISGPQLKLAKTVQGPLQPGGEITWTIVASNISASATNGTIKDTVPAMFESFTWTCASTGTAGGSCATPNGAGAGGETISVGAVIPAATSSTAVGEITLTIKGKLPAGQLPTQVDNSATLELPPGAGCIDPATNQSAPPPCKADASIGATLVALSKTALPAGTTSYTPGSEVKFAVEVRNLSTTSQATVRLQDALPAGTTVMSWECMDQASNACGNGAGALDLPALVLAPDARQTYTVAVQVPAGFTGNLENIARLTPPADGFCQVAGGIQPAGQACEAPVSLTPGALPPPPASVLRITKTTSSTQLTPGGTAQFTVQVQNTGTTAVNAVQFNDALPAGIASQAWTCAAAPAGSCSSAAGNGAISLTLDLPAGATATIAITATAEAANLPAQVVNTARITPPAGATCDPASTCEASAQVPTSTGPGPIPSNGVVAVSKTASSTSVTAGGKITFDIVVSASGGRDSHGVRIQDPLAAGIASQTWRCTAATGGASCPTPDQGSGALNAVLTQLPSGGQVRFQIEATTDAALPVGSQVINVATLSDLPSNVDCDPATGCSARNAAVPVIAAPSPTGTVPVPVGAPWMLALLALCMAGLARRQRR</sequence>
<evidence type="ECO:0000259" key="2">
    <source>
        <dbReference type="Pfam" id="PF01345"/>
    </source>
</evidence>
<dbReference type="InterPro" id="IPR047589">
    <property type="entry name" value="DUF11_rpt"/>
</dbReference>